<dbReference type="SMART" id="SM00530">
    <property type="entry name" value="HTH_XRE"/>
    <property type="match status" value="1"/>
</dbReference>
<dbReference type="GO" id="GO:0003677">
    <property type="term" value="F:DNA binding"/>
    <property type="evidence" value="ECO:0007669"/>
    <property type="project" value="UniProtKB-KW"/>
</dbReference>
<sequence length="190" mass="21734">MNRIKELRELNNITQQELGRIINVNGSAISKYESERIPLTASTIQALADYFNVSTDYLLCKSNDSQPISGQNTFSSNNNELENLFNDYKKNGGSNSFYKKLYSLIPEIQPTVKLSQQEEKLLITFKELNEDNRDIIIGKAKELLREQRISSNKPSQDTTTNEYPTTYAEFQKLYPTASPSNYQKEKNDVG</sequence>
<dbReference type="PANTHER" id="PTHR46558:SF11">
    <property type="entry name" value="HTH-TYPE TRANSCRIPTIONAL REGULATOR XRE"/>
    <property type="match status" value="1"/>
</dbReference>
<gene>
    <name evidence="3" type="ORF">H8S09_09455</name>
</gene>
<dbReference type="Gene3D" id="1.10.260.40">
    <property type="entry name" value="lambda repressor-like DNA-binding domains"/>
    <property type="match status" value="1"/>
</dbReference>
<dbReference type="SUPFAM" id="SSF47413">
    <property type="entry name" value="lambda repressor-like DNA-binding domains"/>
    <property type="match status" value="1"/>
</dbReference>
<evidence type="ECO:0000256" key="1">
    <source>
        <dbReference type="ARBA" id="ARBA00023125"/>
    </source>
</evidence>
<accession>A0A8I0DUI5</accession>
<comment type="caution">
    <text evidence="3">The sequence shown here is derived from an EMBL/GenBank/DDBJ whole genome shotgun (WGS) entry which is preliminary data.</text>
</comment>
<proteinExistence type="predicted"/>
<dbReference type="InterPro" id="IPR001387">
    <property type="entry name" value="Cro/C1-type_HTH"/>
</dbReference>
<dbReference type="CDD" id="cd00093">
    <property type="entry name" value="HTH_XRE"/>
    <property type="match status" value="1"/>
</dbReference>
<dbReference type="AlphaFoldDB" id="A0A8I0DUI5"/>
<dbReference type="Pfam" id="PF01381">
    <property type="entry name" value="HTH_3"/>
    <property type="match status" value="1"/>
</dbReference>
<dbReference type="InterPro" id="IPR010982">
    <property type="entry name" value="Lambda_DNA-bd_dom_sf"/>
</dbReference>
<evidence type="ECO:0000313" key="4">
    <source>
        <dbReference type="Proteomes" id="UP000615234"/>
    </source>
</evidence>
<organism evidence="3 4">
    <name type="scientific">Coprococcus hominis</name>
    <name type="common">ex Liu et al. 2022</name>
    <dbReference type="NCBI Taxonomy" id="2763039"/>
    <lineage>
        <taxon>Bacteria</taxon>
        <taxon>Bacillati</taxon>
        <taxon>Bacillota</taxon>
        <taxon>Clostridia</taxon>
        <taxon>Lachnospirales</taxon>
        <taxon>Lachnospiraceae</taxon>
        <taxon>Coprococcus</taxon>
    </lineage>
</organism>
<dbReference type="EMBL" id="JACOOX010000005">
    <property type="protein sequence ID" value="MBC5663115.1"/>
    <property type="molecule type" value="Genomic_DNA"/>
</dbReference>
<keyword evidence="4" id="KW-1185">Reference proteome</keyword>
<dbReference type="RefSeq" id="WP_186847789.1">
    <property type="nucleotide sequence ID" value="NZ_JACOOX010000005.1"/>
</dbReference>
<dbReference type="PROSITE" id="PS50943">
    <property type="entry name" value="HTH_CROC1"/>
    <property type="match status" value="1"/>
</dbReference>
<reference evidence="3 4" key="1">
    <citation type="submission" date="2020-08" db="EMBL/GenBank/DDBJ databases">
        <title>Genome public.</title>
        <authorList>
            <person name="Liu C."/>
            <person name="Sun Q."/>
        </authorList>
    </citation>
    <scope>NUCLEOTIDE SEQUENCE [LARGE SCALE GENOMIC DNA]</scope>
    <source>
        <strain evidence="3 4">NSJ-10</strain>
    </source>
</reference>
<feature type="domain" description="HTH cro/C1-type" evidence="2">
    <location>
        <begin position="4"/>
        <end position="58"/>
    </location>
</feature>
<name>A0A8I0DUI5_9FIRM</name>
<dbReference type="Proteomes" id="UP000615234">
    <property type="component" value="Unassembled WGS sequence"/>
</dbReference>
<keyword evidence="1" id="KW-0238">DNA-binding</keyword>
<dbReference type="PANTHER" id="PTHR46558">
    <property type="entry name" value="TRACRIPTIONAL REGULATORY PROTEIN-RELATED-RELATED"/>
    <property type="match status" value="1"/>
</dbReference>
<evidence type="ECO:0000259" key="2">
    <source>
        <dbReference type="PROSITE" id="PS50943"/>
    </source>
</evidence>
<evidence type="ECO:0000313" key="3">
    <source>
        <dbReference type="EMBL" id="MBC5663115.1"/>
    </source>
</evidence>
<protein>
    <submittedName>
        <fullName evidence="3">Helix-turn-helix transcriptional regulator</fullName>
    </submittedName>
</protein>